<accession>A0A413VQ80</accession>
<reference evidence="2 3" key="1">
    <citation type="submission" date="2018-08" db="EMBL/GenBank/DDBJ databases">
        <title>A genome reference for cultivated species of the human gut microbiota.</title>
        <authorList>
            <person name="Zou Y."/>
            <person name="Xue W."/>
            <person name="Luo G."/>
        </authorList>
    </citation>
    <scope>NUCLEOTIDE SEQUENCE [LARGE SCALE GENOMIC DNA]</scope>
    <source>
        <strain evidence="2 3">AM40-30BH</strain>
    </source>
</reference>
<dbReference type="Proteomes" id="UP000284379">
    <property type="component" value="Unassembled WGS sequence"/>
</dbReference>
<proteinExistence type="predicted"/>
<sequence>MGGEGHMLDMIRRLKEGRDSANLRRARTNERMKRLQTKAPYPLPDTTPEEMGRIIRQSKEKKEADDRYFVFGTLIIIGVLLACAVILWAIFIR</sequence>
<keyword evidence="1" id="KW-1133">Transmembrane helix</keyword>
<comment type="caution">
    <text evidence="2">The sequence shown here is derived from an EMBL/GenBank/DDBJ whole genome shotgun (WGS) entry which is preliminary data.</text>
</comment>
<organism evidence="2 3">
    <name type="scientific">Bacteroides nordii</name>
    <dbReference type="NCBI Taxonomy" id="291645"/>
    <lineage>
        <taxon>Bacteria</taxon>
        <taxon>Pseudomonadati</taxon>
        <taxon>Bacteroidota</taxon>
        <taxon>Bacteroidia</taxon>
        <taxon>Bacteroidales</taxon>
        <taxon>Bacteroidaceae</taxon>
        <taxon>Bacteroides</taxon>
    </lineage>
</organism>
<gene>
    <name evidence="2" type="ORF">DW888_08015</name>
</gene>
<evidence type="ECO:0000313" key="2">
    <source>
        <dbReference type="EMBL" id="RHB35790.1"/>
    </source>
</evidence>
<protein>
    <submittedName>
        <fullName evidence="2">Uncharacterized protein</fullName>
    </submittedName>
</protein>
<dbReference type="AlphaFoldDB" id="A0A413VQ80"/>
<name>A0A413VQ80_9BACE</name>
<keyword evidence="1" id="KW-0472">Membrane</keyword>
<dbReference type="EMBL" id="QSGO01000005">
    <property type="protein sequence ID" value="RHB35790.1"/>
    <property type="molecule type" value="Genomic_DNA"/>
</dbReference>
<dbReference type="GeneID" id="69501111"/>
<evidence type="ECO:0000313" key="3">
    <source>
        <dbReference type="Proteomes" id="UP000284379"/>
    </source>
</evidence>
<evidence type="ECO:0000256" key="1">
    <source>
        <dbReference type="SAM" id="Phobius"/>
    </source>
</evidence>
<dbReference type="RefSeq" id="WP_002559652.1">
    <property type="nucleotide sequence ID" value="NZ_CABJFV010000005.1"/>
</dbReference>
<feature type="transmembrane region" description="Helical" evidence="1">
    <location>
        <begin position="68"/>
        <end position="91"/>
    </location>
</feature>
<keyword evidence="1" id="KW-0812">Transmembrane</keyword>